<feature type="transmembrane region" description="Helical" evidence="7">
    <location>
        <begin position="270"/>
        <end position="287"/>
    </location>
</feature>
<protein>
    <submittedName>
        <fullName evidence="9">DUF2156 domain-containing protein</fullName>
    </submittedName>
</protein>
<gene>
    <name evidence="9" type="ORF">ACFQ34_03310</name>
</gene>
<dbReference type="InterPro" id="IPR024320">
    <property type="entry name" value="LPG_synthase_C"/>
</dbReference>
<evidence type="ECO:0000256" key="6">
    <source>
        <dbReference type="SAM" id="MobiDB-lite"/>
    </source>
</evidence>
<reference evidence="10" key="1">
    <citation type="journal article" date="2019" name="Int. J. Syst. Evol. Microbiol.">
        <title>The Global Catalogue of Microorganisms (GCM) 10K type strain sequencing project: providing services to taxonomists for standard genome sequencing and annotation.</title>
        <authorList>
            <consortium name="The Broad Institute Genomics Platform"/>
            <consortium name="The Broad Institute Genome Sequencing Center for Infectious Disease"/>
            <person name="Wu L."/>
            <person name="Ma J."/>
        </authorList>
    </citation>
    <scope>NUCLEOTIDE SEQUENCE [LARGE SCALE GENOMIC DNA]</scope>
    <source>
        <strain evidence="10">CCUG 49018</strain>
    </source>
</reference>
<keyword evidence="2" id="KW-1003">Cell membrane</keyword>
<feature type="transmembrane region" description="Helical" evidence="7">
    <location>
        <begin position="299"/>
        <end position="323"/>
    </location>
</feature>
<evidence type="ECO:0000256" key="7">
    <source>
        <dbReference type="SAM" id="Phobius"/>
    </source>
</evidence>
<keyword evidence="3 7" id="KW-0812">Transmembrane</keyword>
<feature type="domain" description="Phosphatidylglycerol lysyltransferase C-terminal" evidence="8">
    <location>
        <begin position="486"/>
        <end position="757"/>
    </location>
</feature>
<evidence type="ECO:0000256" key="1">
    <source>
        <dbReference type="ARBA" id="ARBA00004651"/>
    </source>
</evidence>
<feature type="region of interest" description="Disordered" evidence="6">
    <location>
        <begin position="423"/>
        <end position="484"/>
    </location>
</feature>
<keyword evidence="4 7" id="KW-1133">Transmembrane helix</keyword>
<accession>A0ABW3VAG6</accession>
<feature type="transmembrane region" description="Helical" evidence="7">
    <location>
        <begin position="33"/>
        <end position="55"/>
    </location>
</feature>
<evidence type="ECO:0000256" key="4">
    <source>
        <dbReference type="ARBA" id="ARBA00022989"/>
    </source>
</evidence>
<dbReference type="Pfam" id="PF09924">
    <property type="entry name" value="LPG_synthase_C"/>
    <property type="match status" value="1"/>
</dbReference>
<comment type="subcellular location">
    <subcellularLocation>
        <location evidence="1">Cell membrane</location>
        <topology evidence="1">Multi-pass membrane protein</topology>
    </subcellularLocation>
</comment>
<dbReference type="InterPro" id="IPR035952">
    <property type="entry name" value="Rhomboid-like_sf"/>
</dbReference>
<name>A0ABW3VAG6_9PSEU</name>
<evidence type="ECO:0000259" key="8">
    <source>
        <dbReference type="Pfam" id="PF09924"/>
    </source>
</evidence>
<evidence type="ECO:0000313" key="9">
    <source>
        <dbReference type="EMBL" id="MFD1232302.1"/>
    </source>
</evidence>
<feature type="transmembrane region" description="Helical" evidence="7">
    <location>
        <begin position="233"/>
        <end position="254"/>
    </location>
</feature>
<organism evidence="9 10">
    <name type="scientific">Pseudonocardia benzenivorans</name>
    <dbReference type="NCBI Taxonomy" id="228005"/>
    <lineage>
        <taxon>Bacteria</taxon>
        <taxon>Bacillati</taxon>
        <taxon>Actinomycetota</taxon>
        <taxon>Actinomycetes</taxon>
        <taxon>Pseudonocardiales</taxon>
        <taxon>Pseudonocardiaceae</taxon>
        <taxon>Pseudonocardia</taxon>
    </lineage>
</organism>
<sequence>MSEAAVQEPDTTGDPSPATTAPGVLGVLRRVPFTATCAVLMIVVGLATGTLWSAVEDRSWYPQVGYGLPSLLDGHVWTLLTGPFFAVGPVFYVPMVLSFVLFVGWAEWRIGTGRAAAVTIVGHIVGIAGAALILLVTRPTGWPWAQMLGGELDAGFSAGAFAALGVTASTLRSPWRLRLRLGIGIYLLVALIYGGNLADLEHFVAGGAGLLAGHVVTRDLGAPRTGRPSRREWRLLAVAGVLVILLGTVLSWLIPSDGPLGPTGDTESDWVDVLITLVLALLLVNGLRKGKRTAWRWGVGIGILNVVLGLVVAVVVIVAVVLGEPWEIVGGPLFIADRLLWLILLVVLIVGRHAFRTPSRRRIRKRREFAADRADAIAALHHYGGGTISWMATWPANRWFGTGPIEDTDAAPEAVEPAAAPEVVPAADPHPDTASGAAADSASDSTSGTTPGTTSGTTSGTAPDTADAAGPDPAGESPDAAEPDPGIVIAYQAHAGVAIGLGDPIGPAGSHIDAVAAFSRMADRAGLVPCMFSVGEATAAAAETIGWKYVQVAEDTLIDLPGLAFTGKPWQNVRSAINRAKKEGIEFRMVTLADEPWSLVERIRGMSEEWVGDKSLPEMGFTLGGVDEALDRDVRVGIAQDAHGTLHGVTSWLPVYGPGGRTRGRTLDLMLRRPDGFRPVVEFLIAQSCATFRDEGVEIASLSGAPLARSEGDGPVHGLARVLDQIGDVLEPLYGFRSLHAFKAKFQPRYEPMHLVYRDEADLARIGVAITRAYLPDTPVTELVKLTRA</sequence>
<comment type="caution">
    <text evidence="9">The sequence shown here is derived from an EMBL/GenBank/DDBJ whole genome shotgun (WGS) entry which is preliminary data.</text>
</comment>
<dbReference type="InterPro" id="IPR051211">
    <property type="entry name" value="PG_lysyltransferase"/>
</dbReference>
<dbReference type="PANTHER" id="PTHR34697:SF2">
    <property type="entry name" value="PHOSPHATIDYLGLYCEROL LYSYLTRANSFERASE"/>
    <property type="match status" value="1"/>
</dbReference>
<dbReference type="SUPFAM" id="SSF144091">
    <property type="entry name" value="Rhomboid-like"/>
    <property type="match status" value="1"/>
</dbReference>
<keyword evidence="5 7" id="KW-0472">Membrane</keyword>
<dbReference type="Gene3D" id="1.20.1540.10">
    <property type="entry name" value="Rhomboid-like"/>
    <property type="match status" value="1"/>
</dbReference>
<evidence type="ECO:0000256" key="5">
    <source>
        <dbReference type="ARBA" id="ARBA00023136"/>
    </source>
</evidence>
<dbReference type="RefSeq" id="WP_346093314.1">
    <property type="nucleotide sequence ID" value="NZ_BAABKS010000074.1"/>
</dbReference>
<dbReference type="Proteomes" id="UP001597182">
    <property type="component" value="Unassembled WGS sequence"/>
</dbReference>
<dbReference type="EMBL" id="JBHTMB010000021">
    <property type="protein sequence ID" value="MFD1232302.1"/>
    <property type="molecule type" value="Genomic_DNA"/>
</dbReference>
<keyword evidence="10" id="KW-1185">Reference proteome</keyword>
<evidence type="ECO:0000256" key="3">
    <source>
        <dbReference type="ARBA" id="ARBA00022692"/>
    </source>
</evidence>
<feature type="transmembrane region" description="Helical" evidence="7">
    <location>
        <begin position="154"/>
        <end position="172"/>
    </location>
</feature>
<feature type="transmembrane region" description="Helical" evidence="7">
    <location>
        <begin position="335"/>
        <end position="355"/>
    </location>
</feature>
<dbReference type="PANTHER" id="PTHR34697">
    <property type="entry name" value="PHOSPHATIDYLGLYCEROL LYSYLTRANSFERASE"/>
    <property type="match status" value="1"/>
</dbReference>
<evidence type="ECO:0000256" key="2">
    <source>
        <dbReference type="ARBA" id="ARBA00022475"/>
    </source>
</evidence>
<evidence type="ECO:0000313" key="10">
    <source>
        <dbReference type="Proteomes" id="UP001597182"/>
    </source>
</evidence>
<feature type="transmembrane region" description="Helical" evidence="7">
    <location>
        <begin position="75"/>
        <end position="103"/>
    </location>
</feature>
<proteinExistence type="predicted"/>
<feature type="transmembrane region" description="Helical" evidence="7">
    <location>
        <begin position="115"/>
        <end position="134"/>
    </location>
</feature>